<name>A0A330L272_9BACT</name>
<evidence type="ECO:0000256" key="1">
    <source>
        <dbReference type="SAM" id="MobiDB-lite"/>
    </source>
</evidence>
<feature type="compositionally biased region" description="Polar residues" evidence="1">
    <location>
        <begin position="39"/>
        <end position="53"/>
    </location>
</feature>
<evidence type="ECO:0000313" key="2">
    <source>
        <dbReference type="EMBL" id="SPP63417.1"/>
    </source>
</evidence>
<reference evidence="3" key="1">
    <citation type="submission" date="2018-04" db="EMBL/GenBank/DDBJ databases">
        <authorList>
            <person name="Lucker S."/>
            <person name="Sakoula D."/>
        </authorList>
    </citation>
    <scope>NUCLEOTIDE SEQUENCE [LARGE SCALE GENOMIC DNA]</scope>
</reference>
<feature type="compositionally biased region" description="Basic residues" evidence="1">
    <location>
        <begin position="73"/>
        <end position="84"/>
    </location>
</feature>
<evidence type="ECO:0000313" key="3">
    <source>
        <dbReference type="Proteomes" id="UP000248168"/>
    </source>
</evidence>
<dbReference type="InParanoid" id="A0A330L272"/>
<gene>
    <name evidence="2" type="ORF">NITLEN_10503</name>
</gene>
<dbReference type="AlphaFoldDB" id="A0A330L272"/>
<dbReference type="Proteomes" id="UP000248168">
    <property type="component" value="Unassembled WGS sequence"/>
</dbReference>
<proteinExistence type="predicted"/>
<organism evidence="2 3">
    <name type="scientific">Nitrospira lenta</name>
    <dbReference type="NCBI Taxonomy" id="1436998"/>
    <lineage>
        <taxon>Bacteria</taxon>
        <taxon>Pseudomonadati</taxon>
        <taxon>Nitrospirota</taxon>
        <taxon>Nitrospiria</taxon>
        <taxon>Nitrospirales</taxon>
        <taxon>Nitrospiraceae</taxon>
        <taxon>Nitrospira</taxon>
    </lineage>
</organism>
<accession>A0A330L272</accession>
<dbReference type="EMBL" id="OUNR01000001">
    <property type="protein sequence ID" value="SPP63417.1"/>
    <property type="molecule type" value="Genomic_DNA"/>
</dbReference>
<feature type="region of interest" description="Disordered" evidence="1">
    <location>
        <begin position="30"/>
        <end position="84"/>
    </location>
</feature>
<keyword evidence="3" id="KW-1185">Reference proteome</keyword>
<sequence>MKAGGASPIVQGRERGDWVIARHLVCREESPDSMGGALGNSQAEQSDTCTTENKPPMAKATGSHLVATDQVRVKRRGKSPPRGW</sequence>
<protein>
    <submittedName>
        <fullName evidence="2">Uncharacterized protein</fullName>
    </submittedName>
</protein>